<dbReference type="Pfam" id="PF15245">
    <property type="entry name" value="VGLL4"/>
    <property type="match status" value="1"/>
</dbReference>
<reference evidence="2 3" key="1">
    <citation type="journal article" date="2018" name="Gigascience">
        <title>Genomes of trombidid mites reveal novel predicted allergens and laterally-transferred genes associated with secondary metabolism.</title>
        <authorList>
            <person name="Dong X."/>
            <person name="Chaisiri K."/>
            <person name="Xia D."/>
            <person name="Armstrong S.D."/>
            <person name="Fang Y."/>
            <person name="Donnelly M.J."/>
            <person name="Kadowaki T."/>
            <person name="McGarry J.W."/>
            <person name="Darby A.C."/>
            <person name="Makepeace B.L."/>
        </authorList>
    </citation>
    <scope>NUCLEOTIDE SEQUENCE [LARGE SCALE GENOMIC DNA]</scope>
    <source>
        <strain evidence="2">UoL-UT</strain>
    </source>
</reference>
<protein>
    <submittedName>
        <fullName evidence="2">Transcription cofactor vestigial-like protein 4</fullName>
    </submittedName>
</protein>
<accession>A0A443SMY9</accession>
<dbReference type="PANTHER" id="PTHR17604">
    <property type="entry name" value="TRANSCRIPTION COFACTOR VESTIGIAL-LIKE PROTEIN 4"/>
    <property type="match status" value="1"/>
</dbReference>
<dbReference type="PANTHER" id="PTHR17604:SF7">
    <property type="entry name" value="TONDU-DOMAIN-CONTAINING GROWTH INHIBITOR, ISOFORM A"/>
    <property type="match status" value="1"/>
</dbReference>
<dbReference type="InterPro" id="IPR028184">
    <property type="entry name" value="VGLL4"/>
</dbReference>
<gene>
    <name evidence="2" type="ORF">B4U80_11361</name>
</gene>
<organism evidence="2 3">
    <name type="scientific">Leptotrombidium deliense</name>
    <dbReference type="NCBI Taxonomy" id="299467"/>
    <lineage>
        <taxon>Eukaryota</taxon>
        <taxon>Metazoa</taxon>
        <taxon>Ecdysozoa</taxon>
        <taxon>Arthropoda</taxon>
        <taxon>Chelicerata</taxon>
        <taxon>Arachnida</taxon>
        <taxon>Acari</taxon>
        <taxon>Acariformes</taxon>
        <taxon>Trombidiformes</taxon>
        <taxon>Prostigmata</taxon>
        <taxon>Anystina</taxon>
        <taxon>Parasitengona</taxon>
        <taxon>Trombiculoidea</taxon>
        <taxon>Trombiculidae</taxon>
        <taxon>Leptotrombidium</taxon>
    </lineage>
</organism>
<dbReference type="SMART" id="SM00711">
    <property type="entry name" value="TDU"/>
    <property type="match status" value="2"/>
</dbReference>
<dbReference type="Proteomes" id="UP000288716">
    <property type="component" value="Unassembled WGS sequence"/>
</dbReference>
<proteinExistence type="predicted"/>
<evidence type="ECO:0000313" key="3">
    <source>
        <dbReference type="Proteomes" id="UP000288716"/>
    </source>
</evidence>
<evidence type="ECO:0000256" key="1">
    <source>
        <dbReference type="SAM" id="MobiDB-lite"/>
    </source>
</evidence>
<dbReference type="EMBL" id="NCKV01001165">
    <property type="protein sequence ID" value="RWS28888.1"/>
    <property type="molecule type" value="Genomic_DNA"/>
</dbReference>
<feature type="compositionally biased region" description="Polar residues" evidence="1">
    <location>
        <begin position="140"/>
        <end position="159"/>
    </location>
</feature>
<dbReference type="OrthoDB" id="10040691at2759"/>
<evidence type="ECO:0000313" key="2">
    <source>
        <dbReference type="EMBL" id="RWS28888.1"/>
    </source>
</evidence>
<dbReference type="GO" id="GO:0045892">
    <property type="term" value="P:negative regulation of DNA-templated transcription"/>
    <property type="evidence" value="ECO:0007669"/>
    <property type="project" value="TreeGrafter"/>
</dbReference>
<feature type="region of interest" description="Disordered" evidence="1">
    <location>
        <begin position="109"/>
        <end position="159"/>
    </location>
</feature>
<dbReference type="InterPro" id="IPR006627">
    <property type="entry name" value="TDU_repeat"/>
</dbReference>
<sequence>MKRSKDRRELAHSSSFRLRRSISPHLIDERSNPESFEALQRLNSPFNANSYMKSLEVQGSYPLIVNDCRRERSSSSCSFAYRGSPFEINCPNGEIQLIRRNSDPHSSRYLGVPSDCCDDDQPLDMSKKSRTSSDSESQSLPRSEVSTPDTANNLQQQMRPSVITCAPSLRPKLTLSPSCQSCNLSSDMEKCSTSSSAELNGHNCNSDAGHRKQILSAVCDPVIDEHFRRSLGKEYSELFINNNNNANNSPSVSMSVDDHFAKALGDTWRKLQEKEKEVSHDDPANL</sequence>
<dbReference type="GO" id="GO:0001223">
    <property type="term" value="F:transcription coactivator binding"/>
    <property type="evidence" value="ECO:0007669"/>
    <property type="project" value="TreeGrafter"/>
</dbReference>
<dbReference type="STRING" id="299467.A0A443SMY9"/>
<comment type="caution">
    <text evidence="2">The sequence shown here is derived from an EMBL/GenBank/DDBJ whole genome shotgun (WGS) entry which is preliminary data.</text>
</comment>
<dbReference type="AlphaFoldDB" id="A0A443SMY9"/>
<keyword evidence="3" id="KW-1185">Reference proteome</keyword>
<name>A0A443SMY9_9ACAR</name>
<dbReference type="VEuPathDB" id="VectorBase:LDEU003153"/>